<dbReference type="EMBL" id="GG700852">
    <property type="protein sequence ID" value="KOB63832.1"/>
    <property type="molecule type" value="Genomic_DNA"/>
</dbReference>
<feature type="transmembrane region" description="Helical" evidence="2">
    <location>
        <begin position="331"/>
        <end position="353"/>
    </location>
</feature>
<reference evidence="4" key="2">
    <citation type="submission" date="2006-03" db="EMBL/GenBank/DDBJ databases">
        <title>The genome sequence of the Plasmodium falciparum HB3.</title>
        <authorList>
            <consortium name="The Broad Institute Genome Sequencing Platform"/>
            <person name="Birren B."/>
            <person name="Lander E."/>
            <person name="Galagan J."/>
            <person name="Nusbaum C."/>
            <person name="Devon K."/>
            <person name="Henn M."/>
            <person name="Jaffe D."/>
            <person name="Butler J."/>
            <person name="Alvarez P."/>
            <person name="Gnerre S."/>
            <person name="Grabherr M."/>
            <person name="Kleber M."/>
            <person name="Mauceli E."/>
            <person name="Brockman W."/>
            <person name="MacCallum I.A."/>
            <person name="Rounsley S."/>
            <person name="Young S."/>
            <person name="LaButti K."/>
            <person name="Pushparaj V."/>
            <person name="DeCaprio D."/>
            <person name="Crawford M."/>
            <person name="Koehrsen M."/>
            <person name="Engels R."/>
            <person name="Montgomery P."/>
            <person name="Pearson M."/>
            <person name="Howarth C."/>
            <person name="Larson L."/>
            <person name="Luoma S."/>
            <person name="White J."/>
            <person name="Kodira C."/>
            <person name="Zeng Q."/>
            <person name="Oleary S."/>
            <person name="Yandava C."/>
            <person name="Alvarado L."/>
            <person name="Wirth D."/>
            <person name="Volkman S."/>
            <person name="Hartl D."/>
        </authorList>
    </citation>
    <scope>NUCLEOTIDE SEQUENCE [LARGE SCALE GENOMIC DNA]</scope>
</reference>
<sequence>MKDHYINILLFALPLNILVYNQRNYYITPRHTETNRSLCECELYSPTNYDSDPEMKRVMQQFHDRITQRFQEYDEKLQEKRQKCKEQCDKEIQKIILKDKIEKELTEKFATLQTDIQSDAIPTCVCEKSIADKVEKGCLRCGYGLGSVAPMIGLTGSVAVNVWKTTEIAAVIAAAEKFGAAKGAAAGLKAGVDAVISKLSSLLSVSTIDDKALGLVINATNYNNTEYIFKAIYNKFRVSCLGGAPGPGGFTAAPTDQAFCNTVDKLVFGQGKVRVQTSIPGSIQKAVNQIVTEAKSAAVSETANVTTRQTAVFESRNLAAVNATYASSQTAIIASVVAILVIVLVMVIIYLILRYLRKKKMKKKLEYIKLLKE</sequence>
<gene>
    <name evidence="3" type="ORF">PFHG_04790</name>
</gene>
<keyword evidence="1" id="KW-0175">Coiled coil</keyword>
<keyword evidence="2" id="KW-1133">Transmembrane helix</keyword>
<evidence type="ECO:0000313" key="4">
    <source>
        <dbReference type="Proteomes" id="UP000054289"/>
    </source>
</evidence>
<dbReference type="Pfam" id="PF02009">
    <property type="entry name" value="RIFIN"/>
    <property type="match status" value="1"/>
</dbReference>
<proteinExistence type="predicted"/>
<dbReference type="Proteomes" id="UP000054289">
    <property type="component" value="Unassembled WGS sequence"/>
</dbReference>
<keyword evidence="2" id="KW-0812">Transmembrane</keyword>
<name>A0A0L7KKI7_PLAFX</name>
<protein>
    <recommendedName>
        <fullName evidence="5">Rifin</fullName>
    </recommendedName>
</protein>
<reference evidence="3 4" key="1">
    <citation type="submission" date="2006-03" db="EMBL/GenBank/DDBJ databases">
        <title>Annotation of Plasmodium falciparum HB3.</title>
        <authorList>
            <consortium name="The Broad Institute Genome Sequencing Platform"/>
            <person name="Volkman S.K."/>
            <person name="Neafsey D.E."/>
            <person name="Dash A.P."/>
            <person name="Chitnis C.E."/>
            <person name="Hartl D.L."/>
            <person name="Young S.K."/>
            <person name="Zeng Q."/>
            <person name="Koehrsen M."/>
            <person name="Alvarado L."/>
            <person name="Berlin A."/>
            <person name="Borenstein D."/>
            <person name="Chapman S.B."/>
            <person name="Chen Z."/>
            <person name="Engels R."/>
            <person name="Freedman E."/>
            <person name="Gellesch M."/>
            <person name="Goldberg J."/>
            <person name="Griggs A."/>
            <person name="Gujja S."/>
            <person name="Heilman E.R."/>
            <person name="Heiman D.I."/>
            <person name="Howarth C."/>
            <person name="Jen D."/>
            <person name="Larson L."/>
            <person name="Mehta T."/>
            <person name="Neiman D."/>
            <person name="Park D."/>
            <person name="Pearson M."/>
            <person name="Roberts A."/>
            <person name="Saif S."/>
            <person name="Shea T."/>
            <person name="Shenoy N."/>
            <person name="Sisk P."/>
            <person name="Stolte C."/>
            <person name="Sykes S."/>
            <person name="Walk T."/>
            <person name="White J."/>
            <person name="Yandava C."/>
            <person name="Haas B."/>
            <person name="Henn M.R."/>
            <person name="Nusbaum C."/>
            <person name="Birren B."/>
        </authorList>
    </citation>
    <scope>NUCLEOTIDE SEQUENCE [LARGE SCALE GENOMIC DNA]</scope>
    <source>
        <strain evidence="3">HB3</strain>
    </source>
</reference>
<feature type="coiled-coil region" evidence="1">
    <location>
        <begin position="63"/>
        <end position="94"/>
    </location>
</feature>
<accession>A0A0L7KKI7</accession>
<evidence type="ECO:0008006" key="5">
    <source>
        <dbReference type="Google" id="ProtNLM"/>
    </source>
</evidence>
<dbReference type="VEuPathDB" id="PlasmoDB:PfHB3_070034900"/>
<dbReference type="InterPro" id="IPR006373">
    <property type="entry name" value="VSA_Rifin"/>
</dbReference>
<evidence type="ECO:0000313" key="3">
    <source>
        <dbReference type="EMBL" id="KOB63832.1"/>
    </source>
</evidence>
<dbReference type="OrthoDB" id="10565782at2759"/>
<evidence type="ECO:0000256" key="1">
    <source>
        <dbReference type="SAM" id="Coils"/>
    </source>
</evidence>
<dbReference type="NCBIfam" id="TIGR01477">
    <property type="entry name" value="RIFIN"/>
    <property type="match status" value="1"/>
</dbReference>
<keyword evidence="2" id="KW-0472">Membrane</keyword>
<dbReference type="OMA" id="NESCMPR"/>
<dbReference type="AlphaFoldDB" id="A0A0L7KKI7"/>
<organism evidence="3 4">
    <name type="scientific">Plasmodium falciparum (isolate HB3)</name>
    <dbReference type="NCBI Taxonomy" id="137071"/>
    <lineage>
        <taxon>Eukaryota</taxon>
        <taxon>Sar</taxon>
        <taxon>Alveolata</taxon>
        <taxon>Apicomplexa</taxon>
        <taxon>Aconoidasida</taxon>
        <taxon>Haemosporida</taxon>
        <taxon>Plasmodiidae</taxon>
        <taxon>Plasmodium</taxon>
        <taxon>Plasmodium (Laverania)</taxon>
    </lineage>
</organism>
<dbReference type="KEGG" id="pfh:PFHG_04790"/>
<evidence type="ECO:0000256" key="2">
    <source>
        <dbReference type="SAM" id="Phobius"/>
    </source>
</evidence>